<comment type="caution">
    <text evidence="2">The sequence shown here is derived from an EMBL/GenBank/DDBJ whole genome shotgun (WGS) entry which is preliminary data.</text>
</comment>
<keyword evidence="3" id="KW-1185">Reference proteome</keyword>
<gene>
    <name evidence="2" type="ORF">ACFQ39_14655</name>
</gene>
<dbReference type="Proteomes" id="UP001597201">
    <property type="component" value="Unassembled WGS sequence"/>
</dbReference>
<feature type="chain" id="PRO_5045339727" evidence="1">
    <location>
        <begin position="20"/>
        <end position="163"/>
    </location>
</feature>
<dbReference type="PROSITE" id="PS51257">
    <property type="entry name" value="PROKAR_LIPOPROTEIN"/>
    <property type="match status" value="1"/>
</dbReference>
<evidence type="ECO:0000256" key="1">
    <source>
        <dbReference type="SAM" id="SignalP"/>
    </source>
</evidence>
<dbReference type="RefSeq" id="WP_377180324.1">
    <property type="nucleotide sequence ID" value="NZ_JBHTMY010000004.1"/>
</dbReference>
<sequence>MKKIMILLVMVASVTMACAQKSPREQASGTVNGINVAVDYGAPSVRDREIWGELVPYGKVWRAGANENTTITFDKNVTIAGKQLAAGKYGFFMIPNQSGDWTAIFSKKNDAWGSNGYAESDDALRVNLSPKMVSDNQEQLKFSVGSNGIDFAWEKARLSIPIK</sequence>
<evidence type="ECO:0000313" key="2">
    <source>
        <dbReference type="EMBL" id="MFD1316864.1"/>
    </source>
</evidence>
<dbReference type="InterPro" id="IPR021314">
    <property type="entry name" value="DUF2911"/>
</dbReference>
<evidence type="ECO:0000313" key="3">
    <source>
        <dbReference type="Proteomes" id="UP001597201"/>
    </source>
</evidence>
<proteinExistence type="predicted"/>
<dbReference type="Pfam" id="PF11138">
    <property type="entry name" value="DUF2911"/>
    <property type="match status" value="1"/>
</dbReference>
<name>A0ABW3Y7Y1_9FLAO</name>
<accession>A0ABW3Y7Y1</accession>
<dbReference type="EMBL" id="JBHTMY010000004">
    <property type="protein sequence ID" value="MFD1316864.1"/>
    <property type="molecule type" value="Genomic_DNA"/>
</dbReference>
<protein>
    <submittedName>
        <fullName evidence="2">DUF2911 domain-containing protein</fullName>
    </submittedName>
</protein>
<keyword evidence="1" id="KW-0732">Signal</keyword>
<organism evidence="2 3">
    <name type="scientific">Namhaeicola litoreus</name>
    <dbReference type="NCBI Taxonomy" id="1052145"/>
    <lineage>
        <taxon>Bacteria</taxon>
        <taxon>Pseudomonadati</taxon>
        <taxon>Bacteroidota</taxon>
        <taxon>Flavobacteriia</taxon>
        <taxon>Flavobacteriales</taxon>
        <taxon>Flavobacteriaceae</taxon>
        <taxon>Namhaeicola</taxon>
    </lineage>
</organism>
<feature type="signal peptide" evidence="1">
    <location>
        <begin position="1"/>
        <end position="19"/>
    </location>
</feature>
<reference evidence="3" key="1">
    <citation type="journal article" date="2019" name="Int. J. Syst. Evol. Microbiol.">
        <title>The Global Catalogue of Microorganisms (GCM) 10K type strain sequencing project: providing services to taxonomists for standard genome sequencing and annotation.</title>
        <authorList>
            <consortium name="The Broad Institute Genomics Platform"/>
            <consortium name="The Broad Institute Genome Sequencing Center for Infectious Disease"/>
            <person name="Wu L."/>
            <person name="Ma J."/>
        </authorList>
    </citation>
    <scope>NUCLEOTIDE SEQUENCE [LARGE SCALE GENOMIC DNA]</scope>
    <source>
        <strain evidence="3">CCUG 61485</strain>
    </source>
</reference>